<dbReference type="GO" id="GO:0005524">
    <property type="term" value="F:ATP binding"/>
    <property type="evidence" value="ECO:0007669"/>
    <property type="project" value="UniProtKB-KW"/>
</dbReference>
<keyword evidence="2 8" id="KW-0808">Transferase</keyword>
<keyword evidence="4 8" id="KW-0418">Kinase</keyword>
<dbReference type="PANTHER" id="PTHR23342:SF20">
    <property type="entry name" value="[LYSW]-AMINOADIPATE KINASE"/>
    <property type="match status" value="1"/>
</dbReference>
<accession>A0A2M8KSZ0</accession>
<evidence type="ECO:0000256" key="2">
    <source>
        <dbReference type="ARBA" id="ARBA00022679"/>
    </source>
</evidence>
<dbReference type="InterPro" id="IPR004662">
    <property type="entry name" value="AcgluKinase_fam"/>
</dbReference>
<keyword evidence="1" id="KW-0028">Amino-acid biosynthesis</keyword>
<dbReference type="EMBL" id="PFED01000070">
    <property type="protein sequence ID" value="PJE63042.1"/>
    <property type="molecule type" value="Genomic_DNA"/>
</dbReference>
<dbReference type="EC" id="2.7.2.8" evidence="8"/>
<dbReference type="Proteomes" id="UP000229554">
    <property type="component" value="Unassembled WGS sequence"/>
</dbReference>
<evidence type="ECO:0000256" key="4">
    <source>
        <dbReference type="ARBA" id="ARBA00022777"/>
    </source>
</evidence>
<proteinExistence type="predicted"/>
<keyword evidence="5" id="KW-0067">ATP-binding</keyword>
<dbReference type="EC" id="2.7.2.-" evidence="8"/>
<dbReference type="Gene3D" id="3.40.1160.10">
    <property type="entry name" value="Acetylglutamate kinase-like"/>
    <property type="match status" value="1"/>
</dbReference>
<dbReference type="InterPro" id="IPR001048">
    <property type="entry name" value="Asp/Glu/Uridylate_kinase"/>
</dbReference>
<evidence type="ECO:0000259" key="7">
    <source>
        <dbReference type="Pfam" id="PF00696"/>
    </source>
</evidence>
<organism evidence="8 9">
    <name type="scientific">Candidatus Roizmanbacteria bacterium CG10_big_fil_rev_8_21_14_0_10_39_6</name>
    <dbReference type="NCBI Taxonomy" id="1974853"/>
    <lineage>
        <taxon>Bacteria</taxon>
        <taxon>Candidatus Roizmaniibacteriota</taxon>
    </lineage>
</organism>
<dbReference type="PIRSF" id="PIRSF000728">
    <property type="entry name" value="NAGK"/>
    <property type="match status" value="1"/>
</dbReference>
<comment type="caution">
    <text evidence="8">The sequence shown here is derived from an EMBL/GenBank/DDBJ whole genome shotgun (WGS) entry which is preliminary data.</text>
</comment>
<dbReference type="InterPro" id="IPR036393">
    <property type="entry name" value="AceGlu_kinase-like_sf"/>
</dbReference>
<dbReference type="NCBIfam" id="NF010659">
    <property type="entry name" value="PRK14058.1-1"/>
    <property type="match status" value="1"/>
</dbReference>
<dbReference type="SUPFAM" id="SSF53633">
    <property type="entry name" value="Carbamate kinase-like"/>
    <property type="match status" value="1"/>
</dbReference>
<name>A0A2M8KSZ0_9BACT</name>
<evidence type="ECO:0000256" key="1">
    <source>
        <dbReference type="ARBA" id="ARBA00022605"/>
    </source>
</evidence>
<evidence type="ECO:0000313" key="9">
    <source>
        <dbReference type="Proteomes" id="UP000229554"/>
    </source>
</evidence>
<feature type="domain" description="Aspartate/glutamate/uridylate kinase" evidence="7">
    <location>
        <begin position="2"/>
        <end position="245"/>
    </location>
</feature>
<comment type="pathway">
    <text evidence="6">Amino-acid biosynthesis.</text>
</comment>
<keyword evidence="3" id="KW-0547">Nucleotide-binding</keyword>
<dbReference type="GO" id="GO:0005737">
    <property type="term" value="C:cytoplasm"/>
    <property type="evidence" value="ECO:0007669"/>
    <property type="project" value="InterPro"/>
</dbReference>
<reference evidence="9" key="1">
    <citation type="submission" date="2017-09" db="EMBL/GenBank/DDBJ databases">
        <title>Depth-based differentiation of microbial function through sediment-hosted aquifers and enrichment of novel symbionts in the deep terrestrial subsurface.</title>
        <authorList>
            <person name="Probst A.J."/>
            <person name="Ladd B."/>
            <person name="Jarett J.K."/>
            <person name="Geller-Mcgrath D.E."/>
            <person name="Sieber C.M.K."/>
            <person name="Emerson J.B."/>
            <person name="Anantharaman K."/>
            <person name="Thomas B.C."/>
            <person name="Malmstrom R."/>
            <person name="Stieglmeier M."/>
            <person name="Klingl A."/>
            <person name="Woyke T."/>
            <person name="Ryan C.M."/>
            <person name="Banfield J.F."/>
        </authorList>
    </citation>
    <scope>NUCLEOTIDE SEQUENCE [LARGE SCALE GENOMIC DNA]</scope>
</reference>
<dbReference type="Pfam" id="PF00696">
    <property type="entry name" value="AA_kinase"/>
    <property type="match status" value="1"/>
</dbReference>
<evidence type="ECO:0000313" key="8">
    <source>
        <dbReference type="EMBL" id="PJE63042.1"/>
    </source>
</evidence>
<evidence type="ECO:0000256" key="3">
    <source>
        <dbReference type="ARBA" id="ARBA00022741"/>
    </source>
</evidence>
<evidence type="ECO:0000256" key="5">
    <source>
        <dbReference type="ARBA" id="ARBA00022840"/>
    </source>
</evidence>
<dbReference type="AlphaFoldDB" id="A0A2M8KSZ0"/>
<dbReference type="GO" id="GO:0003991">
    <property type="term" value="F:acetylglutamate kinase activity"/>
    <property type="evidence" value="ECO:0007669"/>
    <property type="project" value="UniProtKB-EC"/>
</dbReference>
<evidence type="ECO:0000256" key="6">
    <source>
        <dbReference type="ARBA" id="ARBA00029440"/>
    </source>
</evidence>
<dbReference type="GO" id="GO:0006526">
    <property type="term" value="P:L-arginine biosynthetic process"/>
    <property type="evidence" value="ECO:0007669"/>
    <property type="project" value="TreeGrafter"/>
</dbReference>
<protein>
    <submittedName>
        <fullName evidence="8">Acetylglutamate kinase</fullName>
        <ecNumber evidence="8">2.7.2.-</ecNumber>
        <ecNumber evidence="8">2.7.2.8</ecNumber>
    </submittedName>
</protein>
<gene>
    <name evidence="8" type="ORF">COU88_01675</name>
</gene>
<dbReference type="PANTHER" id="PTHR23342">
    <property type="entry name" value="N-ACETYLGLUTAMATE SYNTHASE"/>
    <property type="match status" value="1"/>
</dbReference>
<sequence length="266" mass="29146">MIIIKVGGGKNIRWDFIAQNLKIFTKKNPVVIIHGASTLRDTIGTQMNVPTQTFVSPSGISSVYTDKHALDIFLMAYAGIANKTIVACLLQHNIPAIGLTGVDGMLWQAKAKPDLFVKIGEKTRLIRNNLTGKVEKINTKLLLSLLKQKYVPVLTAPAITVTGTIVNTDNDWATAVTAGDLQIKQIVYLFEASGLLKNFNDPSSIISHVDKNALQDYLLYAHGRMKKKLLGAKEAFRRGVERIYFGDGRIENPIDSALSGRGTIIS</sequence>